<dbReference type="Proteomes" id="UP001501138">
    <property type="component" value="Unassembled WGS sequence"/>
</dbReference>
<dbReference type="RefSeq" id="WP_344248677.1">
    <property type="nucleotide sequence ID" value="NZ_BAAAPM010000004.1"/>
</dbReference>
<protein>
    <recommendedName>
        <fullName evidence="1">DUF222 domain-containing protein</fullName>
    </recommendedName>
</protein>
<keyword evidence="3" id="KW-1185">Reference proteome</keyword>
<name>A0ABP4VHZ6_9MICO</name>
<reference evidence="3" key="1">
    <citation type="journal article" date="2019" name="Int. J. Syst. Evol. Microbiol.">
        <title>The Global Catalogue of Microorganisms (GCM) 10K type strain sequencing project: providing services to taxonomists for standard genome sequencing and annotation.</title>
        <authorList>
            <consortium name="The Broad Institute Genomics Platform"/>
            <consortium name="The Broad Institute Genome Sequencing Center for Infectious Disease"/>
            <person name="Wu L."/>
            <person name="Ma J."/>
        </authorList>
    </citation>
    <scope>NUCLEOTIDE SEQUENCE [LARGE SCALE GENOMIC DNA]</scope>
    <source>
        <strain evidence="3">JCM 15589</strain>
    </source>
</reference>
<evidence type="ECO:0000313" key="2">
    <source>
        <dbReference type="EMBL" id="GAA1727431.1"/>
    </source>
</evidence>
<evidence type="ECO:0000313" key="3">
    <source>
        <dbReference type="Proteomes" id="UP001501138"/>
    </source>
</evidence>
<dbReference type="Pfam" id="PF02720">
    <property type="entry name" value="DUF222"/>
    <property type="match status" value="1"/>
</dbReference>
<dbReference type="InterPro" id="IPR003870">
    <property type="entry name" value="DUF222"/>
</dbReference>
<evidence type="ECO:0000259" key="1">
    <source>
        <dbReference type="Pfam" id="PF02720"/>
    </source>
</evidence>
<sequence>MTPSPALHGELAALLPREHQPASAADIDGTLSMLTRVQADLGRLEAVKATLVERLRRQTIAGEDALIDVSDPHARAADRGRRRELARRAVVADLATTLRVGETAAGTLVDHAHALITLAPRMFASLWHGRTSWRHAGILARHIEELTPGQARAIESMVLSDAATMTPTQFTDAVQDARDLVHPVPLDVRHADACTKRGAWLDPASDGMACSRRSCPSWSPTPSTTAWPRPPHACEPTATVVRPPSCVPTS</sequence>
<comment type="caution">
    <text evidence="2">The sequence shown here is derived from an EMBL/GenBank/DDBJ whole genome shotgun (WGS) entry which is preliminary data.</text>
</comment>
<organism evidence="2 3">
    <name type="scientific">Isoptericola hypogeus</name>
    <dbReference type="NCBI Taxonomy" id="300179"/>
    <lineage>
        <taxon>Bacteria</taxon>
        <taxon>Bacillati</taxon>
        <taxon>Actinomycetota</taxon>
        <taxon>Actinomycetes</taxon>
        <taxon>Micrococcales</taxon>
        <taxon>Promicromonosporaceae</taxon>
        <taxon>Isoptericola</taxon>
    </lineage>
</organism>
<dbReference type="EMBL" id="BAAAPM010000004">
    <property type="protein sequence ID" value="GAA1727431.1"/>
    <property type="molecule type" value="Genomic_DNA"/>
</dbReference>
<accession>A0ABP4VHZ6</accession>
<proteinExistence type="predicted"/>
<gene>
    <name evidence="2" type="ORF">GCM10009809_23940</name>
</gene>
<feature type="domain" description="DUF222" evidence="1">
    <location>
        <begin position="34"/>
        <end position="212"/>
    </location>
</feature>